<dbReference type="SUPFAM" id="SSF52047">
    <property type="entry name" value="RNI-like"/>
    <property type="match status" value="1"/>
</dbReference>
<dbReference type="AlphaFoldDB" id="A0AAD7NPN9"/>
<comment type="caution">
    <text evidence="1">The sequence shown here is derived from an EMBL/GenBank/DDBJ whole genome shotgun (WGS) entry which is preliminary data.</text>
</comment>
<protein>
    <recommendedName>
        <fullName evidence="3">F-box domain-containing protein</fullName>
    </recommendedName>
</protein>
<reference evidence="1" key="1">
    <citation type="submission" date="2023-03" db="EMBL/GenBank/DDBJ databases">
        <title>Massive genome expansion in bonnet fungi (Mycena s.s.) driven by repeated elements and novel gene families across ecological guilds.</title>
        <authorList>
            <consortium name="Lawrence Berkeley National Laboratory"/>
            <person name="Harder C.B."/>
            <person name="Miyauchi S."/>
            <person name="Viragh M."/>
            <person name="Kuo A."/>
            <person name="Thoen E."/>
            <person name="Andreopoulos B."/>
            <person name="Lu D."/>
            <person name="Skrede I."/>
            <person name="Drula E."/>
            <person name="Henrissat B."/>
            <person name="Morin E."/>
            <person name="Kohler A."/>
            <person name="Barry K."/>
            <person name="LaButti K."/>
            <person name="Morin E."/>
            <person name="Salamov A."/>
            <person name="Lipzen A."/>
            <person name="Mereny Z."/>
            <person name="Hegedus B."/>
            <person name="Baldrian P."/>
            <person name="Stursova M."/>
            <person name="Weitz H."/>
            <person name="Taylor A."/>
            <person name="Grigoriev I.V."/>
            <person name="Nagy L.G."/>
            <person name="Martin F."/>
            <person name="Kauserud H."/>
        </authorList>
    </citation>
    <scope>NUCLEOTIDE SEQUENCE</scope>
    <source>
        <strain evidence="1">CBHHK182m</strain>
    </source>
</reference>
<sequence length="397" mass="44105">MDVALHEDSPRKWDDGIGPWQLGHICRRWRAAALAYVPLWTTFCLYTPWMKKMDGACPPAMVTTQLNRSGIGPLDVTVLLDEYGHGITSESLRLLCNCSDRWKKLRIRSPAKLDRIQSLKGHFSLLHRLELVSASKQYPHGDVFSIAPSLREVLFTGETYSEVSISFSSLVLPWSQITRFRGTYYSETLGFQILQVAPALPDLTQPLVVPHLRRLSIRASARFMPLVTAPALQELWISHNAAVSLLDCIQRSRCSLVKLVVYTCTNPDVLIPILAAVPTLTTFFVLFERTTERAADSECRLLHALTVSNDSPALIPSLSRLAMGDLNTLAFGALLDVADSRRSPPLSFLRAFYTGPLMFGSLDVLPRVEKMKAAGLDVAFEAEFTPGLQNYMSSGAP</sequence>
<name>A0AAD7NPN9_9AGAR</name>
<dbReference type="Proteomes" id="UP001215598">
    <property type="component" value="Unassembled WGS sequence"/>
</dbReference>
<proteinExistence type="predicted"/>
<dbReference type="EMBL" id="JARKIB010000017">
    <property type="protein sequence ID" value="KAJ7769898.1"/>
    <property type="molecule type" value="Genomic_DNA"/>
</dbReference>
<evidence type="ECO:0008006" key="3">
    <source>
        <dbReference type="Google" id="ProtNLM"/>
    </source>
</evidence>
<accession>A0AAD7NPN9</accession>
<evidence type="ECO:0000313" key="1">
    <source>
        <dbReference type="EMBL" id="KAJ7769898.1"/>
    </source>
</evidence>
<evidence type="ECO:0000313" key="2">
    <source>
        <dbReference type="Proteomes" id="UP001215598"/>
    </source>
</evidence>
<gene>
    <name evidence="1" type="ORF">B0H16DRAFT_1715539</name>
</gene>
<keyword evidence="2" id="KW-1185">Reference proteome</keyword>
<organism evidence="1 2">
    <name type="scientific">Mycena metata</name>
    <dbReference type="NCBI Taxonomy" id="1033252"/>
    <lineage>
        <taxon>Eukaryota</taxon>
        <taxon>Fungi</taxon>
        <taxon>Dikarya</taxon>
        <taxon>Basidiomycota</taxon>
        <taxon>Agaricomycotina</taxon>
        <taxon>Agaricomycetes</taxon>
        <taxon>Agaricomycetidae</taxon>
        <taxon>Agaricales</taxon>
        <taxon>Marasmiineae</taxon>
        <taxon>Mycenaceae</taxon>
        <taxon>Mycena</taxon>
    </lineage>
</organism>